<evidence type="ECO:0000313" key="1">
    <source>
        <dbReference type="EMBL" id="KAH3772096.1"/>
    </source>
</evidence>
<gene>
    <name evidence="1" type="ORF">DPMN_173431</name>
</gene>
<sequence>MHYCRTKRLPNVRETEKYRTPTYNDAKVGHILRIMWQNFRFWQIKVSVLSCCLQVGLVPQLCIGCSNTASNVSPDELLVRILQG</sequence>
<protein>
    <submittedName>
        <fullName evidence="1">Uncharacterized protein</fullName>
    </submittedName>
</protein>
<organism evidence="1 2">
    <name type="scientific">Dreissena polymorpha</name>
    <name type="common">Zebra mussel</name>
    <name type="synonym">Mytilus polymorpha</name>
    <dbReference type="NCBI Taxonomy" id="45954"/>
    <lineage>
        <taxon>Eukaryota</taxon>
        <taxon>Metazoa</taxon>
        <taxon>Spiralia</taxon>
        <taxon>Lophotrochozoa</taxon>
        <taxon>Mollusca</taxon>
        <taxon>Bivalvia</taxon>
        <taxon>Autobranchia</taxon>
        <taxon>Heteroconchia</taxon>
        <taxon>Euheterodonta</taxon>
        <taxon>Imparidentia</taxon>
        <taxon>Neoheterodontei</taxon>
        <taxon>Myida</taxon>
        <taxon>Dreissenoidea</taxon>
        <taxon>Dreissenidae</taxon>
        <taxon>Dreissena</taxon>
    </lineage>
</organism>
<dbReference type="AlphaFoldDB" id="A0A9D4E2N8"/>
<comment type="caution">
    <text evidence="1">The sequence shown here is derived from an EMBL/GenBank/DDBJ whole genome shotgun (WGS) entry which is preliminary data.</text>
</comment>
<evidence type="ECO:0000313" key="2">
    <source>
        <dbReference type="Proteomes" id="UP000828390"/>
    </source>
</evidence>
<reference evidence="1" key="2">
    <citation type="submission" date="2020-11" db="EMBL/GenBank/DDBJ databases">
        <authorList>
            <person name="McCartney M.A."/>
            <person name="Auch B."/>
            <person name="Kono T."/>
            <person name="Mallez S."/>
            <person name="Becker A."/>
            <person name="Gohl D.M."/>
            <person name="Silverstein K.A.T."/>
            <person name="Koren S."/>
            <person name="Bechman K.B."/>
            <person name="Herman A."/>
            <person name="Abrahante J.E."/>
            <person name="Garbe J."/>
        </authorList>
    </citation>
    <scope>NUCLEOTIDE SEQUENCE</scope>
    <source>
        <strain evidence="1">Duluth1</strain>
        <tissue evidence="1">Whole animal</tissue>
    </source>
</reference>
<proteinExistence type="predicted"/>
<accession>A0A9D4E2N8</accession>
<name>A0A9D4E2N8_DREPO</name>
<dbReference type="Proteomes" id="UP000828390">
    <property type="component" value="Unassembled WGS sequence"/>
</dbReference>
<keyword evidence="2" id="KW-1185">Reference proteome</keyword>
<reference evidence="1" key="1">
    <citation type="journal article" date="2019" name="bioRxiv">
        <title>The Genome of the Zebra Mussel, Dreissena polymorpha: A Resource for Invasive Species Research.</title>
        <authorList>
            <person name="McCartney M.A."/>
            <person name="Auch B."/>
            <person name="Kono T."/>
            <person name="Mallez S."/>
            <person name="Zhang Y."/>
            <person name="Obille A."/>
            <person name="Becker A."/>
            <person name="Abrahante J.E."/>
            <person name="Garbe J."/>
            <person name="Badalamenti J.P."/>
            <person name="Herman A."/>
            <person name="Mangelson H."/>
            <person name="Liachko I."/>
            <person name="Sullivan S."/>
            <person name="Sone E.D."/>
            <person name="Koren S."/>
            <person name="Silverstein K.A.T."/>
            <person name="Beckman K.B."/>
            <person name="Gohl D.M."/>
        </authorList>
    </citation>
    <scope>NUCLEOTIDE SEQUENCE</scope>
    <source>
        <strain evidence="1">Duluth1</strain>
        <tissue evidence="1">Whole animal</tissue>
    </source>
</reference>
<dbReference type="EMBL" id="JAIWYP010000009">
    <property type="protein sequence ID" value="KAH3772096.1"/>
    <property type="molecule type" value="Genomic_DNA"/>
</dbReference>